<dbReference type="InterPro" id="IPR008133">
    <property type="entry name" value="5HT3_rcpt_A"/>
</dbReference>
<evidence type="ECO:0000256" key="2">
    <source>
        <dbReference type="ARBA" id="ARBA00022475"/>
    </source>
</evidence>
<comment type="caution">
    <text evidence="23">The sequence shown here is derived from an EMBL/GenBank/DDBJ whole genome shotgun (WGS) entry which is preliminary data.</text>
</comment>
<dbReference type="FunFam" id="1.20.58.390:FF:000080">
    <property type="entry name" value="5-hydroxytryptamine (serotonin) receptor 3C, ionotropic"/>
    <property type="match status" value="1"/>
</dbReference>
<evidence type="ECO:0000256" key="17">
    <source>
        <dbReference type="ARBA" id="ARBA00036239"/>
    </source>
</evidence>
<evidence type="ECO:0000313" key="23">
    <source>
        <dbReference type="EMBL" id="KAI7791125.1"/>
    </source>
</evidence>
<comment type="subcellular location">
    <subcellularLocation>
        <location evidence="15">Postsynaptic cell membrane</location>
        <topology evidence="15">Multi-pass membrane protein</topology>
    </subcellularLocation>
</comment>
<dbReference type="GO" id="GO:0004888">
    <property type="term" value="F:transmembrane signaling receptor activity"/>
    <property type="evidence" value="ECO:0007669"/>
    <property type="project" value="InterPro"/>
</dbReference>
<dbReference type="InterPro" id="IPR006029">
    <property type="entry name" value="Neurotrans-gated_channel_TM"/>
</dbReference>
<evidence type="ECO:0000256" key="16">
    <source>
        <dbReference type="ARBA" id="ARBA00034430"/>
    </source>
</evidence>
<dbReference type="PROSITE" id="PS00236">
    <property type="entry name" value="NEUROTR_ION_CHANNEL"/>
    <property type="match status" value="1"/>
</dbReference>
<dbReference type="GO" id="GO:0005230">
    <property type="term" value="F:extracellular ligand-gated monoatomic ion channel activity"/>
    <property type="evidence" value="ECO:0007669"/>
    <property type="project" value="InterPro"/>
</dbReference>
<dbReference type="InterPro" id="IPR036719">
    <property type="entry name" value="Neuro-gated_channel_TM_sf"/>
</dbReference>
<dbReference type="Gene3D" id="2.70.170.10">
    <property type="entry name" value="Neurotransmitter-gated ion-channel ligand-binding domain"/>
    <property type="match status" value="1"/>
</dbReference>
<evidence type="ECO:0000256" key="7">
    <source>
        <dbReference type="ARBA" id="ARBA00023065"/>
    </source>
</evidence>
<evidence type="ECO:0000256" key="13">
    <source>
        <dbReference type="ARBA" id="ARBA00023286"/>
    </source>
</evidence>
<protein>
    <submittedName>
        <fullName evidence="23">5-hydroxytryptamine receptor 3A-like</fullName>
    </submittedName>
</protein>
<feature type="domain" description="Neurotransmitter-gated ion-channel transmembrane" evidence="22">
    <location>
        <begin position="179"/>
        <end position="387"/>
    </location>
</feature>
<evidence type="ECO:0000256" key="3">
    <source>
        <dbReference type="ARBA" id="ARBA00022692"/>
    </source>
</evidence>
<dbReference type="PANTHER" id="PTHR18945">
    <property type="entry name" value="NEUROTRANSMITTER GATED ION CHANNEL"/>
    <property type="match status" value="1"/>
</dbReference>
<evidence type="ECO:0000313" key="24">
    <source>
        <dbReference type="Proteomes" id="UP001059041"/>
    </source>
</evidence>
<evidence type="ECO:0000256" key="18">
    <source>
        <dbReference type="ARBA" id="ARBA00036634"/>
    </source>
</evidence>
<feature type="transmembrane region" description="Helical" evidence="20">
    <location>
        <begin position="371"/>
        <end position="392"/>
    </location>
</feature>
<evidence type="ECO:0000256" key="1">
    <source>
        <dbReference type="ARBA" id="ARBA00022448"/>
    </source>
</evidence>
<keyword evidence="10 23" id="KW-0675">Receptor</keyword>
<dbReference type="PRINTS" id="PR00252">
    <property type="entry name" value="NRIONCHANNEL"/>
</dbReference>
<evidence type="ECO:0000256" key="10">
    <source>
        <dbReference type="ARBA" id="ARBA00023170"/>
    </source>
</evidence>
<evidence type="ECO:0000256" key="5">
    <source>
        <dbReference type="ARBA" id="ARBA00022989"/>
    </source>
</evidence>
<proteinExistence type="inferred from homology"/>
<dbReference type="GO" id="GO:0045211">
    <property type="term" value="C:postsynaptic membrane"/>
    <property type="evidence" value="ECO:0007669"/>
    <property type="project" value="UniProtKB-SubCell"/>
</dbReference>
<keyword evidence="14 20" id="KW-0407">Ion channel</keyword>
<dbReference type="Proteomes" id="UP001059041">
    <property type="component" value="Linkage Group LG25"/>
</dbReference>
<evidence type="ECO:0000256" key="4">
    <source>
        <dbReference type="ARBA" id="ARBA00022729"/>
    </source>
</evidence>
<evidence type="ECO:0000256" key="14">
    <source>
        <dbReference type="ARBA" id="ARBA00023303"/>
    </source>
</evidence>
<dbReference type="InterPro" id="IPR049944">
    <property type="entry name" value="LGIC_TM_5-HT3"/>
</dbReference>
<keyword evidence="13" id="KW-1071">Ligand-gated ion channel</keyword>
<keyword evidence="5 20" id="KW-1133">Transmembrane helix</keyword>
<dbReference type="InterPro" id="IPR006202">
    <property type="entry name" value="Neur_chan_lig-bd"/>
</dbReference>
<dbReference type="Gene3D" id="1.20.58.390">
    <property type="entry name" value="Neurotransmitter-gated ion-channel transmembrane domain"/>
    <property type="match status" value="2"/>
</dbReference>
<keyword evidence="11" id="KW-0325">Glycoprotein</keyword>
<evidence type="ECO:0000256" key="11">
    <source>
        <dbReference type="ARBA" id="ARBA00023180"/>
    </source>
</evidence>
<reference evidence="23" key="1">
    <citation type="submission" date="2021-02" db="EMBL/GenBank/DDBJ databases">
        <title>Comparative genomics reveals that relaxation of natural selection precedes convergent phenotypic evolution of cavefish.</title>
        <authorList>
            <person name="Peng Z."/>
        </authorList>
    </citation>
    <scope>NUCLEOTIDE SEQUENCE</scope>
    <source>
        <tissue evidence="23">Muscle</tissue>
    </source>
</reference>
<dbReference type="InterPro" id="IPR038050">
    <property type="entry name" value="Neuro_actylchol_rec"/>
</dbReference>
<dbReference type="FunFam" id="2.70.170.10:FF:000017">
    <property type="entry name" value="5-hydroxytryptamine receptor 3A"/>
    <property type="match status" value="1"/>
</dbReference>
<keyword evidence="4" id="KW-0732">Signal</keyword>
<keyword evidence="7 20" id="KW-0406">Ion transport</keyword>
<comment type="catalytic activity">
    <reaction evidence="16">
        <text>K(+)(in) = K(+)(out)</text>
        <dbReference type="Rhea" id="RHEA:29463"/>
        <dbReference type="ChEBI" id="CHEBI:29103"/>
    </reaction>
</comment>
<dbReference type="EMBL" id="JAFHDT010000025">
    <property type="protein sequence ID" value="KAI7791125.1"/>
    <property type="molecule type" value="Genomic_DNA"/>
</dbReference>
<keyword evidence="12" id="KW-0628">Postsynaptic cell membrane</keyword>
<dbReference type="PRINTS" id="PR01708">
    <property type="entry name" value="5HT3RECEPTOR"/>
</dbReference>
<evidence type="ECO:0000256" key="9">
    <source>
        <dbReference type="ARBA" id="ARBA00023157"/>
    </source>
</evidence>
<comment type="function">
    <text evidence="19">Forms serotonin (5-hydroxytryptamine/5-HT3)-activated cation-selective channel complexes, which when activated cause fast, depolarizing responses in neurons.</text>
</comment>
<dbReference type="PRINTS" id="PR01709">
    <property type="entry name" value="5HT3ARECEPTR"/>
</dbReference>
<dbReference type="SUPFAM" id="SSF90112">
    <property type="entry name" value="Neurotransmitter-gated ion-channel transmembrane pore"/>
    <property type="match status" value="1"/>
</dbReference>
<comment type="similarity">
    <text evidence="20">Belongs to the ligand-gated ion channel (TC 1.A.9) family.</text>
</comment>
<feature type="transmembrane region" description="Helical" evidence="20">
    <location>
        <begin position="172"/>
        <end position="196"/>
    </location>
</feature>
<evidence type="ECO:0000259" key="22">
    <source>
        <dbReference type="Pfam" id="PF02932"/>
    </source>
</evidence>
<dbReference type="InterPro" id="IPR006201">
    <property type="entry name" value="Neur_channel"/>
</dbReference>
<evidence type="ECO:0000256" key="12">
    <source>
        <dbReference type="ARBA" id="ARBA00023257"/>
    </source>
</evidence>
<evidence type="ECO:0000259" key="21">
    <source>
        <dbReference type="Pfam" id="PF02931"/>
    </source>
</evidence>
<dbReference type="SUPFAM" id="SSF63712">
    <property type="entry name" value="Nicotinic receptor ligand binding domain-like"/>
    <property type="match status" value="1"/>
</dbReference>
<dbReference type="InterPro" id="IPR008132">
    <property type="entry name" value="5HT3_rcpt"/>
</dbReference>
<evidence type="ECO:0000256" key="15">
    <source>
        <dbReference type="ARBA" id="ARBA00034104"/>
    </source>
</evidence>
<dbReference type="Pfam" id="PF02932">
    <property type="entry name" value="Neur_chan_memb"/>
    <property type="match status" value="1"/>
</dbReference>
<dbReference type="Pfam" id="PF02931">
    <property type="entry name" value="Neur_chan_LBD"/>
    <property type="match status" value="1"/>
</dbReference>
<dbReference type="CDD" id="cd19063">
    <property type="entry name" value="LGIC_TM_5-HT3"/>
    <property type="match status" value="1"/>
</dbReference>
<keyword evidence="24" id="KW-1185">Reference proteome</keyword>
<keyword evidence="9" id="KW-1015">Disulfide bond</keyword>
<comment type="caution">
    <text evidence="20">Lacks conserved residue(s) required for the propagation of feature annotation.</text>
</comment>
<dbReference type="InterPro" id="IPR036734">
    <property type="entry name" value="Neur_chan_lig-bd_sf"/>
</dbReference>
<comment type="catalytic activity">
    <reaction evidence="18">
        <text>Ca(2+)(in) = Ca(2+)(out)</text>
        <dbReference type="Rhea" id="RHEA:29671"/>
        <dbReference type="ChEBI" id="CHEBI:29108"/>
    </reaction>
</comment>
<evidence type="ECO:0000256" key="8">
    <source>
        <dbReference type="ARBA" id="ARBA00023136"/>
    </source>
</evidence>
<keyword evidence="8 20" id="KW-0472">Membrane</keyword>
<dbReference type="InterPro" id="IPR018000">
    <property type="entry name" value="Neurotransmitter_ion_chnl_CS"/>
</dbReference>
<evidence type="ECO:0000256" key="6">
    <source>
        <dbReference type="ARBA" id="ARBA00023018"/>
    </source>
</evidence>
<evidence type="ECO:0000256" key="19">
    <source>
        <dbReference type="ARBA" id="ARBA00037540"/>
    </source>
</evidence>
<accession>A0A9W7T3P3</accession>
<sequence>MSYSEARPVINLQTPTNVTTWHIEGLSWDPAECGANKISLPRETVWIPDIVINEFMDENRAPETYYVYVKSNGEVRDGKPFHVISSCKLDIYNFPFDIQNCSYTFNSYKHNVQDVRLSFFKPVKQVFQESLEVMATQGEWELIDMLGEKPEHSYEEGGWDELIVHIVLRRRAALYVVNLLIPSCFLLSVDLFSFLLPPQHVDRSSFKMTLILGYTVFLLLMNDLLPVTGNTLPLINVFFSLCLALMVTSLLETVLITNILCDSNRYPPLPKWIKILVLKYLARLLFMEQKACDQNSEANRSKILVDSNSMTEYSKKESVCSSPVSFQGRCLEEMQKLRKDLLAIRRQVEEHFSNDNRTDEWIMFGQVIDRLLFILYFIFIIVSSITIMVLWLNSSRLDKNP</sequence>
<keyword evidence="1 20" id="KW-0813">Transport</keyword>
<dbReference type="AlphaFoldDB" id="A0A9W7T3P3"/>
<keyword evidence="6" id="KW-0770">Synapse</keyword>
<keyword evidence="3 20" id="KW-0812">Transmembrane</keyword>
<evidence type="ECO:0000256" key="20">
    <source>
        <dbReference type="RuleBase" id="RU000687"/>
    </source>
</evidence>
<keyword evidence="2" id="KW-1003">Cell membrane</keyword>
<organism evidence="23 24">
    <name type="scientific">Triplophysa rosa</name>
    <name type="common">Cave loach</name>
    <dbReference type="NCBI Taxonomy" id="992332"/>
    <lineage>
        <taxon>Eukaryota</taxon>
        <taxon>Metazoa</taxon>
        <taxon>Chordata</taxon>
        <taxon>Craniata</taxon>
        <taxon>Vertebrata</taxon>
        <taxon>Euteleostomi</taxon>
        <taxon>Actinopterygii</taxon>
        <taxon>Neopterygii</taxon>
        <taxon>Teleostei</taxon>
        <taxon>Ostariophysi</taxon>
        <taxon>Cypriniformes</taxon>
        <taxon>Nemacheilidae</taxon>
        <taxon>Triplophysa</taxon>
    </lineage>
</organism>
<name>A0A9W7T3P3_TRIRA</name>
<comment type="catalytic activity">
    <reaction evidence="17">
        <text>Na(+)(in) = Na(+)(out)</text>
        <dbReference type="Rhea" id="RHEA:34963"/>
        <dbReference type="ChEBI" id="CHEBI:29101"/>
    </reaction>
</comment>
<feature type="transmembrane region" description="Helical" evidence="20">
    <location>
        <begin position="237"/>
        <end position="261"/>
    </location>
</feature>
<gene>
    <name evidence="23" type="ORF">IRJ41_009946</name>
</gene>
<feature type="domain" description="Neurotransmitter-gated ion-channel ligand-binding" evidence="21">
    <location>
        <begin position="19"/>
        <end position="171"/>
    </location>
</feature>